<dbReference type="InterPro" id="IPR006047">
    <property type="entry name" value="GH13_cat_dom"/>
</dbReference>
<keyword evidence="4" id="KW-1185">Reference proteome</keyword>
<dbReference type="CDD" id="cd11326">
    <property type="entry name" value="AmyAc_Glg_debranch"/>
    <property type="match status" value="1"/>
</dbReference>
<dbReference type="EMBL" id="AWXZ01000004">
    <property type="protein sequence ID" value="ESR27441.1"/>
    <property type="molecule type" value="Genomic_DNA"/>
</dbReference>
<dbReference type="SUPFAM" id="SSF51445">
    <property type="entry name" value="(Trans)glycosidases"/>
    <property type="match status" value="1"/>
</dbReference>
<proteinExistence type="predicted"/>
<dbReference type="PATRIC" id="fig|631454.5.peg.44"/>
<dbReference type="SMART" id="SM00642">
    <property type="entry name" value="Aamy"/>
    <property type="match status" value="1"/>
</dbReference>
<evidence type="ECO:0000256" key="1">
    <source>
        <dbReference type="SAM" id="MobiDB-lite"/>
    </source>
</evidence>
<dbReference type="Gene3D" id="3.20.20.80">
    <property type="entry name" value="Glycosidases"/>
    <property type="match status" value="1"/>
</dbReference>
<organism evidence="3 4">
    <name type="scientific">Lutibaculum baratangense AMV1</name>
    <dbReference type="NCBI Taxonomy" id="631454"/>
    <lineage>
        <taxon>Bacteria</taxon>
        <taxon>Pseudomonadati</taxon>
        <taxon>Pseudomonadota</taxon>
        <taxon>Alphaproteobacteria</taxon>
        <taxon>Hyphomicrobiales</taxon>
        <taxon>Tepidamorphaceae</taxon>
        <taxon>Lutibaculum</taxon>
    </lineage>
</organism>
<accession>V4RN80</accession>
<gene>
    <name evidence="3" type="ORF">N177_0045</name>
</gene>
<dbReference type="GO" id="GO:0016798">
    <property type="term" value="F:hydrolase activity, acting on glycosyl bonds"/>
    <property type="evidence" value="ECO:0007669"/>
    <property type="project" value="UniProtKB-KW"/>
</dbReference>
<dbReference type="PANTHER" id="PTHR43002">
    <property type="entry name" value="GLYCOGEN DEBRANCHING ENZYME"/>
    <property type="match status" value="1"/>
</dbReference>
<name>V4RN80_9HYPH</name>
<dbReference type="eggNOG" id="COG1523">
    <property type="taxonomic scope" value="Bacteria"/>
</dbReference>
<dbReference type="Gene3D" id="2.60.40.1180">
    <property type="entry name" value="Golgi alpha-mannosidase II"/>
    <property type="match status" value="1"/>
</dbReference>
<dbReference type="EC" id="3.2.1.-" evidence="3"/>
<dbReference type="InterPro" id="IPR017853">
    <property type="entry name" value="GH"/>
</dbReference>
<dbReference type="GO" id="GO:0005975">
    <property type="term" value="P:carbohydrate metabolic process"/>
    <property type="evidence" value="ECO:0007669"/>
    <property type="project" value="InterPro"/>
</dbReference>
<keyword evidence="3" id="KW-0378">Hydrolase</keyword>
<protein>
    <submittedName>
        <fullName evidence="3">Glycogen debranching enzyme</fullName>
        <ecNumber evidence="3">3.2.1.-</ecNumber>
    </submittedName>
</protein>
<dbReference type="Pfam" id="PF00128">
    <property type="entry name" value="Alpha-amylase"/>
    <property type="match status" value="1"/>
</dbReference>
<feature type="region of interest" description="Disordered" evidence="1">
    <location>
        <begin position="334"/>
        <end position="363"/>
    </location>
</feature>
<dbReference type="AlphaFoldDB" id="V4RN80"/>
<evidence type="ECO:0000313" key="3">
    <source>
        <dbReference type="EMBL" id="ESR27441.1"/>
    </source>
</evidence>
<keyword evidence="3" id="KW-0326">Glycosidase</keyword>
<evidence type="ECO:0000313" key="4">
    <source>
        <dbReference type="Proteomes" id="UP000017819"/>
    </source>
</evidence>
<comment type="caution">
    <text evidence="3">The sequence shown here is derived from an EMBL/GenBank/DDBJ whole genome shotgun (WGS) entry which is preliminary data.</text>
</comment>
<dbReference type="SUPFAM" id="SSF51011">
    <property type="entry name" value="Glycosyl hydrolase domain"/>
    <property type="match status" value="1"/>
</dbReference>
<sequence>MLTGHTWDWQDTSPPRHAWRDTIIYEAHVRGLTIHPSSGVRNPGQYRGIIEKIPYFQALGVTALELMPVQSFDRSGNGRRNPQTGEELQNYWGYNPIALFAPMADYAGDVPPGDEAASFKLMVRELHRAGIEVILDVVFNHTAEGNENGPTYSFRGLDNAIYYMLGSRGEYLDYTGCGNTLNCNHPVVRSMIVDCLRHWVIHYHVDGFRFDLASVLGRDEEGRLLPNPPLLEQIAEDPILRDVKLIAEAWDAGGAFQVGSFPGQRWAEWNCHFRDHVRRFWRGDAGMTGAFASRLSGSSDLYQHGGESPVNSVNFITSHDGFTLNDLVSYSRKNNEANGEDNRDGTDQNYSENNGCEGPSTDPEVEAARLRQIKNMLATLLLSRGIPMLLGGDEFRRTQLGNNNAYCQDNETSWYDWTLAERNSGLLRFVRRVVALRKAHPVLRSEHFYSPSELTWFGRDGGLPAWQGSENRLGCMVEAGDGHLCLLFNATRDICRFVLPRGANGEWTVLLDTSMEAPDDAPETGPAVPGGGADGLLLNSRSLVVLESR</sequence>
<dbReference type="STRING" id="631454.N177_0045"/>
<feature type="domain" description="Glycosyl hydrolase family 13 catalytic" evidence="2">
    <location>
        <begin position="11"/>
        <end position="437"/>
    </location>
</feature>
<dbReference type="InterPro" id="IPR013780">
    <property type="entry name" value="Glyco_hydro_b"/>
</dbReference>
<dbReference type="Proteomes" id="UP000017819">
    <property type="component" value="Unassembled WGS sequence"/>
</dbReference>
<reference evidence="3 4" key="1">
    <citation type="journal article" date="2014" name="Genome Announc.">
        <title>Draft Genome Sequence of Lutibaculum baratangense Strain AMV1T, Isolated from a Mud Volcano in Andamans, India.</title>
        <authorList>
            <person name="Singh A."/>
            <person name="Sreenivas A."/>
            <person name="Sathyanarayana Reddy G."/>
            <person name="Pinnaka A.K."/>
            <person name="Shivaji S."/>
        </authorList>
    </citation>
    <scope>NUCLEOTIDE SEQUENCE [LARGE SCALE GENOMIC DNA]</scope>
    <source>
        <strain evidence="3 4">AMV1</strain>
    </source>
</reference>
<evidence type="ECO:0000259" key="2">
    <source>
        <dbReference type="SMART" id="SM00642"/>
    </source>
</evidence>